<dbReference type="AlphaFoldDB" id="A0A179DC62"/>
<accession>A0A179DC62</accession>
<feature type="transmembrane region" description="Helical" evidence="1">
    <location>
        <begin position="245"/>
        <end position="264"/>
    </location>
</feature>
<dbReference type="InterPro" id="IPR027268">
    <property type="entry name" value="Peptidase_M4/M1_CTD_sf"/>
</dbReference>
<feature type="transmembrane region" description="Helical" evidence="1">
    <location>
        <begin position="524"/>
        <end position="546"/>
    </location>
</feature>
<feature type="domain" description="Peptidase M1 membrane alanine aminopeptidase" evidence="2">
    <location>
        <begin position="895"/>
        <end position="1090"/>
    </location>
</feature>
<evidence type="ECO:0000313" key="3">
    <source>
        <dbReference type="EMBL" id="OAQ38631.1"/>
    </source>
</evidence>
<name>A0A179DC62_9SPHI</name>
<dbReference type="InterPro" id="IPR014782">
    <property type="entry name" value="Peptidase_M1_dom"/>
</dbReference>
<feature type="transmembrane region" description="Helical" evidence="1">
    <location>
        <begin position="178"/>
        <end position="196"/>
    </location>
</feature>
<keyword evidence="1" id="KW-1133">Transmembrane helix</keyword>
<protein>
    <recommendedName>
        <fullName evidence="2">Peptidase M1 membrane alanine aminopeptidase domain-containing protein</fullName>
    </recommendedName>
</protein>
<keyword evidence="1" id="KW-0812">Transmembrane</keyword>
<dbReference type="OrthoDB" id="100605at2"/>
<feature type="transmembrane region" description="Helical" evidence="1">
    <location>
        <begin position="323"/>
        <end position="343"/>
    </location>
</feature>
<proteinExistence type="predicted"/>
<organism evidence="3 4">
    <name type="scientific">Pedobacter psychrophilus</name>
    <dbReference type="NCBI Taxonomy" id="1826909"/>
    <lineage>
        <taxon>Bacteria</taxon>
        <taxon>Pseudomonadati</taxon>
        <taxon>Bacteroidota</taxon>
        <taxon>Sphingobacteriia</taxon>
        <taxon>Sphingobacteriales</taxon>
        <taxon>Sphingobacteriaceae</taxon>
        <taxon>Pedobacter</taxon>
    </lineage>
</organism>
<dbReference type="RefSeq" id="WP_068823403.1">
    <property type="nucleotide sequence ID" value="NZ_LWHJ01000030.1"/>
</dbReference>
<comment type="caution">
    <text evidence="3">The sequence shown here is derived from an EMBL/GenBank/DDBJ whole genome shotgun (WGS) entry which is preliminary data.</text>
</comment>
<sequence length="1216" mass="139902">MFWQIFIFELKYRIKRPATYIYFLVFLLIAFLSSATGSTPATEKVFHNSAYVIAEGNVFFSMVMMLVCSAIMGVPLYRDIEHNTKNYYLTYPISKAGYFWGRYFGSFIFVAIIGMSLSIGFYLGALIGPIFGWVPAERIGPNHLANYIYPYLTLTLPNLFLASSIFFGLVAFFKNVKVIYTGSILLFIAYLLSNFLTRDIDNKELVKVLDAFAVNTFNLETRFYTPVEKNTLLVPIKGLFLVNRLLWSGLGLLILLITYFSFSLERFFSGSKTKSKTNISEVKKQFFGNKMPVVSINFTAGYYRKIMLNLSKIEFLNIVRDNYFKAILLGAIIFLGIDFWIGITTYSVASLPLTVNLMQYKNFDYVLFIFIIIIFYTGESVHREKASGFGLINDALPTPDWVLYGSKLLGLTGLALLLATFPLIIGIIVQVIKGYFDFNFPVYFKELYLISFPQYMQIVFLSFTVHIFVNNKFAGHAVGLLIWIAMFMLRTFGEMNYNLFFYSYFPAYQWSDMDGINSSIKGIFWFNLYWILFGSFLLTLAALFFNRGALSGRKERYQMAKQRFKGFVPYAMALFFLGFIATGIYTYYNVSILNNYLTVDEGRYRQAEYEKKLKKYENIIQPKVTSIKVTIDVFPNTRTTHTNAKLKIENKSTQPIKDIHLNGSSLDSFSIKYNGVSIKNISYPLISKRGKFNLFRSKKDTINYRIYHLAKPLMPKDSAVLEVYSVNTNPGFTNDQSGTNILKNGTFFSGGLPTFGYDSQGELESDEKRKKFGLPKKDDQLPPYNDKQGLSNLLFNKDADLVSMDITVSTIKGQTAIAPGKKINSWEKNGRVYSRYLQNSPKVDLFFDVVSAEYLELKSNQKLPNGQNVNLELYYHKGHDKILNRFMSAFKDGLDYYSKSYSNYQFSQLRLLEFPKYRQFAQSFPNTISYSEAFGYTADFKPSDFDYGYFVTAHELAHQWWGHQVVPSRTLGANLISESLAEYTALILCERKYGRDNMKRFLKQELDGYLQGRANEAKKENLFIDCNRPYEWYQKGALILYGLRDLIGETKLNTALKEFNQRWAFKEDPPFATSHDLYNTIDKHVPDSLKYYLVDTWKKITLYENKVIDIKVEPTKIKGENKVTLKISTRKMYADSKGNEKAEPTMNDYIDIGVFAANTKDKTGREITNPLYLKKYKFTPGEHTVTITVKGEPVKGGIDPYVKLIDRIPDDNIKDI</sequence>
<evidence type="ECO:0000313" key="4">
    <source>
        <dbReference type="Proteomes" id="UP000078459"/>
    </source>
</evidence>
<dbReference type="Gene3D" id="1.10.390.10">
    <property type="entry name" value="Neutral Protease Domain 2"/>
    <property type="match status" value="1"/>
</dbReference>
<gene>
    <name evidence="3" type="ORF">A5893_14575</name>
</gene>
<feature type="transmembrane region" description="Helical" evidence="1">
    <location>
        <begin position="58"/>
        <end position="77"/>
    </location>
</feature>
<dbReference type="STRING" id="1826909.A5893_14575"/>
<dbReference type="Proteomes" id="UP000078459">
    <property type="component" value="Unassembled WGS sequence"/>
</dbReference>
<evidence type="ECO:0000259" key="2">
    <source>
        <dbReference type="Pfam" id="PF01433"/>
    </source>
</evidence>
<dbReference type="Pfam" id="PF01433">
    <property type="entry name" value="Peptidase_M1"/>
    <property type="match status" value="1"/>
</dbReference>
<dbReference type="SUPFAM" id="SSF55486">
    <property type="entry name" value="Metalloproteases ('zincins'), catalytic domain"/>
    <property type="match status" value="1"/>
</dbReference>
<feature type="transmembrane region" description="Helical" evidence="1">
    <location>
        <begin position="103"/>
        <end position="128"/>
    </location>
</feature>
<feature type="transmembrane region" description="Helical" evidence="1">
    <location>
        <begin position="363"/>
        <end position="381"/>
    </location>
</feature>
<reference evidence="3 4" key="1">
    <citation type="submission" date="2016-04" db="EMBL/GenBank/DDBJ databases">
        <authorList>
            <person name="Evans L.H."/>
            <person name="Alamgir A."/>
            <person name="Owens N."/>
            <person name="Weber N.D."/>
            <person name="Virtaneva K."/>
            <person name="Barbian K."/>
            <person name="Babar A."/>
            <person name="Rosenke K."/>
        </authorList>
    </citation>
    <scope>NUCLEOTIDE SEQUENCE [LARGE SCALE GENOMIC DNA]</scope>
    <source>
        <strain evidence="3 4">CCM 8644</strain>
    </source>
</reference>
<keyword evidence="1" id="KW-0472">Membrane</keyword>
<feature type="transmembrane region" description="Helical" evidence="1">
    <location>
        <begin position="567"/>
        <end position="588"/>
    </location>
</feature>
<feature type="transmembrane region" description="Helical" evidence="1">
    <location>
        <begin position="481"/>
        <end position="504"/>
    </location>
</feature>
<feature type="transmembrane region" description="Helical" evidence="1">
    <location>
        <begin position="408"/>
        <end position="432"/>
    </location>
</feature>
<evidence type="ECO:0000256" key="1">
    <source>
        <dbReference type="SAM" id="Phobius"/>
    </source>
</evidence>
<keyword evidence="4" id="KW-1185">Reference proteome</keyword>
<feature type="transmembrane region" description="Helical" evidence="1">
    <location>
        <begin position="20"/>
        <end position="38"/>
    </location>
</feature>
<dbReference type="GO" id="GO:0008237">
    <property type="term" value="F:metallopeptidase activity"/>
    <property type="evidence" value="ECO:0007669"/>
    <property type="project" value="InterPro"/>
</dbReference>
<reference evidence="3 4" key="2">
    <citation type="submission" date="2016-06" db="EMBL/GenBank/DDBJ databases">
        <title>Pedobacter psychrophilus sp. nov., isolated from Antarctic fragmentary rock.</title>
        <authorList>
            <person name="Svec P."/>
        </authorList>
    </citation>
    <scope>NUCLEOTIDE SEQUENCE [LARGE SCALE GENOMIC DNA]</scope>
    <source>
        <strain evidence="3 4">CCM 8644</strain>
    </source>
</reference>
<feature type="transmembrane region" description="Helical" evidence="1">
    <location>
        <begin position="452"/>
        <end position="469"/>
    </location>
</feature>
<dbReference type="GO" id="GO:0008270">
    <property type="term" value="F:zinc ion binding"/>
    <property type="evidence" value="ECO:0007669"/>
    <property type="project" value="InterPro"/>
</dbReference>
<dbReference type="EMBL" id="LWHJ01000030">
    <property type="protein sequence ID" value="OAQ38631.1"/>
    <property type="molecule type" value="Genomic_DNA"/>
</dbReference>
<feature type="transmembrane region" description="Helical" evidence="1">
    <location>
        <begin position="148"/>
        <end position="171"/>
    </location>
</feature>